<dbReference type="Pfam" id="PF00743">
    <property type="entry name" value="FMO-like"/>
    <property type="match status" value="1"/>
</dbReference>
<keyword evidence="2" id="KW-0285">Flavoprotein</keyword>
<dbReference type="EMBL" id="KV878914">
    <property type="protein sequence ID" value="OJJ79949.1"/>
    <property type="molecule type" value="Genomic_DNA"/>
</dbReference>
<dbReference type="GeneID" id="34466789"/>
<evidence type="ECO:0008006" key="7">
    <source>
        <dbReference type="Google" id="ProtNLM"/>
    </source>
</evidence>
<accession>A0A1L9V7W1</accession>
<reference evidence="6" key="1">
    <citation type="journal article" date="2017" name="Genome Biol.">
        <title>Comparative genomics reveals high biological diversity and specific adaptations in the industrially and medically important fungal genus Aspergillus.</title>
        <authorList>
            <person name="de Vries R.P."/>
            <person name="Riley R."/>
            <person name="Wiebenga A."/>
            <person name="Aguilar-Osorio G."/>
            <person name="Amillis S."/>
            <person name="Uchima C.A."/>
            <person name="Anderluh G."/>
            <person name="Asadollahi M."/>
            <person name="Askin M."/>
            <person name="Barry K."/>
            <person name="Battaglia E."/>
            <person name="Bayram O."/>
            <person name="Benocci T."/>
            <person name="Braus-Stromeyer S.A."/>
            <person name="Caldana C."/>
            <person name="Canovas D."/>
            <person name="Cerqueira G.C."/>
            <person name="Chen F."/>
            <person name="Chen W."/>
            <person name="Choi C."/>
            <person name="Clum A."/>
            <person name="Dos Santos R.A."/>
            <person name="Damasio A.R."/>
            <person name="Diallinas G."/>
            <person name="Emri T."/>
            <person name="Fekete E."/>
            <person name="Flipphi M."/>
            <person name="Freyberg S."/>
            <person name="Gallo A."/>
            <person name="Gournas C."/>
            <person name="Habgood R."/>
            <person name="Hainaut M."/>
            <person name="Harispe M.L."/>
            <person name="Henrissat B."/>
            <person name="Hilden K.S."/>
            <person name="Hope R."/>
            <person name="Hossain A."/>
            <person name="Karabika E."/>
            <person name="Karaffa L."/>
            <person name="Karanyi Z."/>
            <person name="Krasevec N."/>
            <person name="Kuo A."/>
            <person name="Kusch H."/>
            <person name="LaButti K."/>
            <person name="Lagendijk E.L."/>
            <person name="Lapidus A."/>
            <person name="Levasseur A."/>
            <person name="Lindquist E."/>
            <person name="Lipzen A."/>
            <person name="Logrieco A.F."/>
            <person name="MacCabe A."/>
            <person name="Maekelae M.R."/>
            <person name="Malavazi I."/>
            <person name="Melin P."/>
            <person name="Meyer V."/>
            <person name="Mielnichuk N."/>
            <person name="Miskei M."/>
            <person name="Molnar A.P."/>
            <person name="Mule G."/>
            <person name="Ngan C.Y."/>
            <person name="Orejas M."/>
            <person name="Orosz E."/>
            <person name="Ouedraogo J.P."/>
            <person name="Overkamp K.M."/>
            <person name="Park H.-S."/>
            <person name="Perrone G."/>
            <person name="Piumi F."/>
            <person name="Punt P.J."/>
            <person name="Ram A.F."/>
            <person name="Ramon A."/>
            <person name="Rauscher S."/>
            <person name="Record E."/>
            <person name="Riano-Pachon D.M."/>
            <person name="Robert V."/>
            <person name="Roehrig J."/>
            <person name="Ruller R."/>
            <person name="Salamov A."/>
            <person name="Salih N.S."/>
            <person name="Samson R.A."/>
            <person name="Sandor E."/>
            <person name="Sanguinetti M."/>
            <person name="Schuetze T."/>
            <person name="Sepcic K."/>
            <person name="Shelest E."/>
            <person name="Sherlock G."/>
            <person name="Sophianopoulou V."/>
            <person name="Squina F.M."/>
            <person name="Sun H."/>
            <person name="Susca A."/>
            <person name="Todd R.B."/>
            <person name="Tsang A."/>
            <person name="Unkles S.E."/>
            <person name="van de Wiele N."/>
            <person name="van Rossen-Uffink D."/>
            <person name="Oliveira J.V."/>
            <person name="Vesth T.C."/>
            <person name="Visser J."/>
            <person name="Yu J.-H."/>
            <person name="Zhou M."/>
            <person name="Andersen M.R."/>
            <person name="Archer D.B."/>
            <person name="Baker S.E."/>
            <person name="Benoit I."/>
            <person name="Brakhage A.A."/>
            <person name="Braus G.H."/>
            <person name="Fischer R."/>
            <person name="Frisvad J.C."/>
            <person name="Goldman G.H."/>
            <person name="Houbraken J."/>
            <person name="Oakley B."/>
            <person name="Pocsi I."/>
            <person name="Scazzocchio C."/>
            <person name="Seiboth B."/>
            <person name="vanKuyk P.A."/>
            <person name="Wortman J."/>
            <person name="Dyer P.S."/>
            <person name="Grigoriev I.V."/>
        </authorList>
    </citation>
    <scope>NUCLEOTIDE SEQUENCE [LARGE SCALE GENOMIC DNA]</scope>
    <source>
        <strain evidence="6">CBS 516.65</strain>
    </source>
</reference>
<dbReference type="RefSeq" id="XP_022396647.1">
    <property type="nucleotide sequence ID" value="XM_022550529.1"/>
</dbReference>
<evidence type="ECO:0000256" key="1">
    <source>
        <dbReference type="ARBA" id="ARBA00009183"/>
    </source>
</evidence>
<comment type="similarity">
    <text evidence="1">Belongs to the FMO family.</text>
</comment>
<protein>
    <recommendedName>
        <fullName evidence="7">FAD/NAD(P)-binding domain-containing protein</fullName>
    </recommendedName>
</protein>
<keyword evidence="4" id="KW-0560">Oxidoreductase</keyword>
<dbReference type="VEuPathDB" id="FungiDB:ASPGLDRAFT_929512"/>
<dbReference type="InterPro" id="IPR050346">
    <property type="entry name" value="FMO-like"/>
</dbReference>
<dbReference type="GO" id="GO:0050661">
    <property type="term" value="F:NADP binding"/>
    <property type="evidence" value="ECO:0007669"/>
    <property type="project" value="InterPro"/>
</dbReference>
<dbReference type="InterPro" id="IPR036188">
    <property type="entry name" value="FAD/NAD-bd_sf"/>
</dbReference>
<name>A0A1L9V7W1_ASPGL</name>
<dbReference type="GO" id="GO:0050660">
    <property type="term" value="F:flavin adenine dinucleotide binding"/>
    <property type="evidence" value="ECO:0007669"/>
    <property type="project" value="InterPro"/>
</dbReference>
<dbReference type="Gene3D" id="3.50.50.60">
    <property type="entry name" value="FAD/NAD(P)-binding domain"/>
    <property type="match status" value="1"/>
</dbReference>
<evidence type="ECO:0000256" key="4">
    <source>
        <dbReference type="ARBA" id="ARBA00023002"/>
    </source>
</evidence>
<evidence type="ECO:0000256" key="2">
    <source>
        <dbReference type="ARBA" id="ARBA00022630"/>
    </source>
</evidence>
<evidence type="ECO:0000256" key="3">
    <source>
        <dbReference type="ARBA" id="ARBA00022827"/>
    </source>
</evidence>
<proteinExistence type="inferred from homology"/>
<evidence type="ECO:0000313" key="6">
    <source>
        <dbReference type="Proteomes" id="UP000184300"/>
    </source>
</evidence>
<dbReference type="STRING" id="1160497.A0A1L9V7W1"/>
<gene>
    <name evidence="5" type="ORF">ASPGLDRAFT_929512</name>
</gene>
<sequence>MHPVIMFGAILCSPWPKMHLVSNSFMQTAASSRTSAAGLDQSQNIMSKVIVVGAGLYGLIVAKTYLQVSGAYDDEISDNPEKPCLDDLPYPFATSKDEVLEGTKTHLLIIDGACGLGGTWNHDRLYPNLLSQNSYGMYEYSDLPMTSAVGHDEDGPNGQFIAGWKINRYLHAWSEKWDLTKHMRFNWRVASISRLANKEWKLEIDIVSPSPGRRVTVLCDKLVLAAGLTPEPNMPDIAGLDWTANSTPHNVHAKDVGKYCRDHLGYHPVPDRLSEKKGEIIEVETRNKQQPLRSVAIYGANKFSFDFVHLFASLH</sequence>
<evidence type="ECO:0000313" key="5">
    <source>
        <dbReference type="EMBL" id="OJJ79949.1"/>
    </source>
</evidence>
<organism evidence="5 6">
    <name type="scientific">Aspergillus glaucus CBS 516.65</name>
    <dbReference type="NCBI Taxonomy" id="1160497"/>
    <lineage>
        <taxon>Eukaryota</taxon>
        <taxon>Fungi</taxon>
        <taxon>Dikarya</taxon>
        <taxon>Ascomycota</taxon>
        <taxon>Pezizomycotina</taxon>
        <taxon>Eurotiomycetes</taxon>
        <taxon>Eurotiomycetidae</taxon>
        <taxon>Eurotiales</taxon>
        <taxon>Aspergillaceae</taxon>
        <taxon>Aspergillus</taxon>
        <taxon>Aspergillus subgen. Aspergillus</taxon>
    </lineage>
</organism>
<dbReference type="PANTHER" id="PTHR23023">
    <property type="entry name" value="DIMETHYLANILINE MONOOXYGENASE"/>
    <property type="match status" value="1"/>
</dbReference>
<keyword evidence="3" id="KW-0274">FAD</keyword>
<keyword evidence="6" id="KW-1185">Reference proteome</keyword>
<dbReference type="SUPFAM" id="SSF51905">
    <property type="entry name" value="FAD/NAD(P)-binding domain"/>
    <property type="match status" value="1"/>
</dbReference>
<dbReference type="Proteomes" id="UP000184300">
    <property type="component" value="Unassembled WGS sequence"/>
</dbReference>
<dbReference type="InterPro" id="IPR020946">
    <property type="entry name" value="Flavin_mOase-like"/>
</dbReference>
<dbReference type="GO" id="GO:0004499">
    <property type="term" value="F:N,N-dimethylaniline monooxygenase activity"/>
    <property type="evidence" value="ECO:0007669"/>
    <property type="project" value="InterPro"/>
</dbReference>
<dbReference type="AlphaFoldDB" id="A0A1L9V7W1"/>
<dbReference type="OrthoDB" id="2915840at2759"/>